<dbReference type="AlphaFoldDB" id="A0AAE0CIR9"/>
<dbReference type="Gene3D" id="3.30.1330.30">
    <property type="match status" value="1"/>
</dbReference>
<dbReference type="InterPro" id="IPR029064">
    <property type="entry name" value="Ribosomal_eL30-like_sf"/>
</dbReference>
<keyword evidence="1" id="KW-0547">Nucleotide-binding</keyword>
<dbReference type="InterPro" id="IPR050117">
    <property type="entry name" value="MAPK"/>
</dbReference>
<dbReference type="Gene3D" id="1.10.510.10">
    <property type="entry name" value="Transferase(Phosphotransferase) domain 1"/>
    <property type="match status" value="1"/>
</dbReference>
<dbReference type="SUPFAM" id="SSF56112">
    <property type="entry name" value="Protein kinase-like (PK-like)"/>
    <property type="match status" value="2"/>
</dbReference>
<organism evidence="4 5">
    <name type="scientific">Dipteronia dyeriana</name>
    <dbReference type="NCBI Taxonomy" id="168575"/>
    <lineage>
        <taxon>Eukaryota</taxon>
        <taxon>Viridiplantae</taxon>
        <taxon>Streptophyta</taxon>
        <taxon>Embryophyta</taxon>
        <taxon>Tracheophyta</taxon>
        <taxon>Spermatophyta</taxon>
        <taxon>Magnoliopsida</taxon>
        <taxon>eudicotyledons</taxon>
        <taxon>Gunneridae</taxon>
        <taxon>Pentapetalae</taxon>
        <taxon>rosids</taxon>
        <taxon>malvids</taxon>
        <taxon>Sapindales</taxon>
        <taxon>Sapindaceae</taxon>
        <taxon>Hippocastanoideae</taxon>
        <taxon>Acereae</taxon>
        <taxon>Dipteronia</taxon>
    </lineage>
</organism>
<dbReference type="GO" id="GO:0005524">
    <property type="term" value="F:ATP binding"/>
    <property type="evidence" value="ECO:0007669"/>
    <property type="project" value="UniProtKB-KW"/>
</dbReference>
<evidence type="ECO:0000256" key="2">
    <source>
        <dbReference type="ARBA" id="ARBA00022840"/>
    </source>
</evidence>
<sequence>MAVDAELIEILLHLPLLVEDKNVPYVFIPSKHTLGRAYGVTRPVVVCSMTSNELQIIANIIASAVNYETREEVAIKKICNAFDNRIDAKMTLREIKLLQHLDHKNLIGSLDESGHGCLQSDNAIRYVKMLLLFPKQNVSVRFSNVSPGAIDLLEKMLVFDPNKCITVDEALCHLHL</sequence>
<evidence type="ECO:0000259" key="3">
    <source>
        <dbReference type="Pfam" id="PF01248"/>
    </source>
</evidence>
<protein>
    <recommendedName>
        <fullName evidence="3">Ribosomal protein eL8/eL30/eS12/Gadd45 domain-containing protein</fullName>
    </recommendedName>
</protein>
<dbReference type="Proteomes" id="UP001280121">
    <property type="component" value="Unassembled WGS sequence"/>
</dbReference>
<dbReference type="EMBL" id="JANJYI010000004">
    <property type="protein sequence ID" value="KAK2652675.1"/>
    <property type="molecule type" value="Genomic_DNA"/>
</dbReference>
<name>A0AAE0CIR9_9ROSI</name>
<evidence type="ECO:0000313" key="5">
    <source>
        <dbReference type="Proteomes" id="UP001280121"/>
    </source>
</evidence>
<comment type="caution">
    <text evidence="4">The sequence shown here is derived from an EMBL/GenBank/DDBJ whole genome shotgun (WGS) entry which is preliminary data.</text>
</comment>
<dbReference type="PANTHER" id="PTHR24055">
    <property type="entry name" value="MITOGEN-ACTIVATED PROTEIN KINASE"/>
    <property type="match status" value="1"/>
</dbReference>
<feature type="domain" description="Ribosomal protein eL8/eL30/eS12/Gadd45" evidence="3">
    <location>
        <begin position="1"/>
        <end position="53"/>
    </location>
</feature>
<dbReference type="SUPFAM" id="SSF55315">
    <property type="entry name" value="L30e-like"/>
    <property type="match status" value="1"/>
</dbReference>
<feature type="non-terminal residue" evidence="4">
    <location>
        <position position="1"/>
    </location>
</feature>
<evidence type="ECO:0000313" key="4">
    <source>
        <dbReference type="EMBL" id="KAK2652675.1"/>
    </source>
</evidence>
<gene>
    <name evidence="4" type="ORF">Ddye_012531</name>
</gene>
<dbReference type="Gene3D" id="3.30.200.20">
    <property type="entry name" value="Phosphorylase Kinase, domain 1"/>
    <property type="match status" value="1"/>
</dbReference>
<dbReference type="InterPro" id="IPR004038">
    <property type="entry name" value="Ribosomal_eL8/eL30/eS12/Gad45"/>
</dbReference>
<evidence type="ECO:0000256" key="1">
    <source>
        <dbReference type="ARBA" id="ARBA00022741"/>
    </source>
</evidence>
<keyword evidence="2" id="KW-0067">ATP-binding</keyword>
<dbReference type="Pfam" id="PF01248">
    <property type="entry name" value="Ribosomal_L7Ae"/>
    <property type="match status" value="1"/>
</dbReference>
<keyword evidence="5" id="KW-1185">Reference proteome</keyword>
<accession>A0AAE0CIR9</accession>
<proteinExistence type="predicted"/>
<reference evidence="4" key="1">
    <citation type="journal article" date="2023" name="Plant J.">
        <title>Genome sequences and population genomics provide insights into the demographic history, inbreeding, and mutation load of two 'living fossil' tree species of Dipteronia.</title>
        <authorList>
            <person name="Feng Y."/>
            <person name="Comes H.P."/>
            <person name="Chen J."/>
            <person name="Zhu S."/>
            <person name="Lu R."/>
            <person name="Zhang X."/>
            <person name="Li P."/>
            <person name="Qiu J."/>
            <person name="Olsen K.M."/>
            <person name="Qiu Y."/>
        </authorList>
    </citation>
    <scope>NUCLEOTIDE SEQUENCE</scope>
    <source>
        <strain evidence="4">KIB01</strain>
    </source>
</reference>
<dbReference type="InterPro" id="IPR011009">
    <property type="entry name" value="Kinase-like_dom_sf"/>
</dbReference>